<dbReference type="InterPro" id="IPR016032">
    <property type="entry name" value="Sig_transdc_resp-reg_C-effctor"/>
</dbReference>
<keyword evidence="4" id="KW-1133">Transmembrane helix</keyword>
<feature type="domain" description="OmpR/PhoB-type" evidence="5">
    <location>
        <begin position="1"/>
        <end position="99"/>
    </location>
</feature>
<dbReference type="RefSeq" id="WP_044834033.1">
    <property type="nucleotide sequence ID" value="NZ_CP059735.1"/>
</dbReference>
<dbReference type="SUPFAM" id="SSF82171">
    <property type="entry name" value="DPP6 N-terminal domain-like"/>
    <property type="match status" value="2"/>
</dbReference>
<comment type="similarity">
    <text evidence="1">Belongs to the TolB family.</text>
</comment>
<dbReference type="SMART" id="SM00862">
    <property type="entry name" value="Trans_reg_C"/>
    <property type="match status" value="1"/>
</dbReference>
<dbReference type="Proteomes" id="UP000032568">
    <property type="component" value="Chromosome"/>
</dbReference>
<evidence type="ECO:0000256" key="1">
    <source>
        <dbReference type="ARBA" id="ARBA00009820"/>
    </source>
</evidence>
<keyword evidence="7" id="KW-1185">Reference proteome</keyword>
<keyword evidence="4" id="KW-0472">Membrane</keyword>
<dbReference type="InterPro" id="IPR036388">
    <property type="entry name" value="WH-like_DNA-bd_sf"/>
</dbReference>
<evidence type="ECO:0000313" key="6">
    <source>
        <dbReference type="EMBL" id="WDD99402.1"/>
    </source>
</evidence>
<dbReference type="GO" id="GO:0003677">
    <property type="term" value="F:DNA binding"/>
    <property type="evidence" value="ECO:0007669"/>
    <property type="project" value="UniProtKB-UniRule"/>
</dbReference>
<dbReference type="PROSITE" id="PS51755">
    <property type="entry name" value="OMPR_PHOB"/>
    <property type="match status" value="1"/>
</dbReference>
<dbReference type="Pfam" id="PF00486">
    <property type="entry name" value="Trans_reg_C"/>
    <property type="match status" value="1"/>
</dbReference>
<accession>A0AAE9YRJ6</accession>
<evidence type="ECO:0000256" key="3">
    <source>
        <dbReference type="PROSITE-ProRule" id="PRU01091"/>
    </source>
</evidence>
<dbReference type="Pfam" id="PF07676">
    <property type="entry name" value="PD40"/>
    <property type="match status" value="1"/>
</dbReference>
<dbReference type="PANTHER" id="PTHR36842">
    <property type="entry name" value="PROTEIN TOLB HOMOLOG"/>
    <property type="match status" value="1"/>
</dbReference>
<dbReference type="KEGG" id="tact:SG35_001570"/>
<name>A0AAE9YRJ6_9GAMM</name>
<evidence type="ECO:0000259" key="5">
    <source>
        <dbReference type="PROSITE" id="PS51755"/>
    </source>
</evidence>
<dbReference type="Gene3D" id="2.120.10.30">
    <property type="entry name" value="TolB, C-terminal domain"/>
    <property type="match status" value="2"/>
</dbReference>
<dbReference type="InterPro" id="IPR011659">
    <property type="entry name" value="WD40"/>
</dbReference>
<dbReference type="EMBL" id="CP059735">
    <property type="protein sequence ID" value="WDD99402.1"/>
    <property type="molecule type" value="Genomic_DNA"/>
</dbReference>
<organism evidence="6 7">
    <name type="scientific">Thalassomonas actiniarum</name>
    <dbReference type="NCBI Taxonomy" id="485447"/>
    <lineage>
        <taxon>Bacteria</taxon>
        <taxon>Pseudomonadati</taxon>
        <taxon>Pseudomonadota</taxon>
        <taxon>Gammaproteobacteria</taxon>
        <taxon>Alteromonadales</taxon>
        <taxon>Colwelliaceae</taxon>
        <taxon>Thalassomonas</taxon>
    </lineage>
</organism>
<dbReference type="GO" id="GO:0006355">
    <property type="term" value="P:regulation of DNA-templated transcription"/>
    <property type="evidence" value="ECO:0007669"/>
    <property type="project" value="InterPro"/>
</dbReference>
<gene>
    <name evidence="6" type="ORF">SG35_001570</name>
</gene>
<keyword evidence="4" id="KW-0812">Transmembrane</keyword>
<dbReference type="SUPFAM" id="SSF46894">
    <property type="entry name" value="C-terminal effector domain of the bipartite response regulators"/>
    <property type="match status" value="1"/>
</dbReference>
<sequence length="677" mass="76602">MSEVYIGEFRVNINRSEIIHQQTVLTLEPKVLKVLLLLANKPGEIVSHQELLAQVWPDVVVEANTLQRCIAQLRKAFNDSAKAQNYIATHPKMGYSLVARVHWPTTIPTSKKNTAKLSKTAKVTALLSLLLITALTFYFTLQPARQPMVFTHVTPVTTTDETEYRPSFSPDGRYLAFQRHQGQQKNHLWVKDLQENREFRITKDSSIYGKVAWSTDGSRLAFTEMTLAADNRDGGECMSINTLSFTLAKNLPQSPTSLYSCTHLIYSLSWLSGHKLAFTRQHQDYAEVLTLDSSTQQSNLLYKQEGKYPYALSYSPRKHKLALLQFDSSNRINLLTLDPQSGNFQQAPLRLPKKFQFHTWIGMDWHPEGDKVLVANRSSLFEMSLDGNFHEYPIPTYQTISDPAYHPDGHRVAATLGIADFDIAQLSWGQTNNKETTSQVLYRSTVNEGTAKYHPLGKGIAFASDRSGSYQVWYDDGDNLKQLTRLKAEQKLQSFIWSDTGKLLVLNINNQLHLLDHQGVIEPLAHTFSVLNIYQWLDDSRLLLNTTSGQNQEIRLFDIGSGESQILHRGQASWAQLDSRKKLYLSNAAGQVFTLAAGEKIPLDQVIAYKKFLIAADNIAFSDSAGGIWLYHPGSNSKKLLNRPSPAAVRIDDIDLNNQRLLYLNYVRGKKEIVMFH</sequence>
<evidence type="ECO:0000256" key="2">
    <source>
        <dbReference type="ARBA" id="ARBA00023125"/>
    </source>
</evidence>
<dbReference type="AlphaFoldDB" id="A0AAE9YRJ6"/>
<dbReference type="GO" id="GO:0000160">
    <property type="term" value="P:phosphorelay signal transduction system"/>
    <property type="evidence" value="ECO:0007669"/>
    <property type="project" value="InterPro"/>
</dbReference>
<protein>
    <submittedName>
        <fullName evidence="6">Winged helix-turn-helix domain-containing protein</fullName>
    </submittedName>
</protein>
<keyword evidence="2 3" id="KW-0238">DNA-binding</keyword>
<feature type="DNA-binding region" description="OmpR/PhoB-type" evidence="3">
    <location>
        <begin position="1"/>
        <end position="99"/>
    </location>
</feature>
<feature type="transmembrane region" description="Helical" evidence="4">
    <location>
        <begin position="121"/>
        <end position="141"/>
    </location>
</feature>
<dbReference type="Gene3D" id="1.10.10.10">
    <property type="entry name" value="Winged helix-like DNA-binding domain superfamily/Winged helix DNA-binding domain"/>
    <property type="match status" value="1"/>
</dbReference>
<evidence type="ECO:0000256" key="4">
    <source>
        <dbReference type="SAM" id="Phobius"/>
    </source>
</evidence>
<reference evidence="6 7" key="2">
    <citation type="journal article" date="2022" name="Mar. Drugs">
        <title>Bioassay-Guided Fractionation Leads to the Detection of Cholic Acid Generated by the Rare Thalassomonas sp.</title>
        <authorList>
            <person name="Pheiffer F."/>
            <person name="Schneider Y.K."/>
            <person name="Hansen E.H."/>
            <person name="Andersen J.H."/>
            <person name="Isaksson J."/>
            <person name="Busche T."/>
            <person name="R C."/>
            <person name="Kalinowski J."/>
            <person name="Zyl L.V."/>
            <person name="Trindade M."/>
        </authorList>
    </citation>
    <scope>NUCLEOTIDE SEQUENCE [LARGE SCALE GENOMIC DNA]</scope>
    <source>
        <strain evidence="6 7">A5K-106</strain>
    </source>
</reference>
<reference evidence="6 7" key="1">
    <citation type="journal article" date="2015" name="Genome Announc.">
        <title>Draft Genome Sequences of Marine Isolates of Thalassomonas viridans and Thalassomonas actiniarum.</title>
        <authorList>
            <person name="Olonade I."/>
            <person name="van Zyl L.J."/>
            <person name="Trindade M."/>
        </authorList>
    </citation>
    <scope>NUCLEOTIDE SEQUENCE [LARGE SCALE GENOMIC DNA]</scope>
    <source>
        <strain evidence="6 7">A5K-106</strain>
    </source>
</reference>
<evidence type="ECO:0000313" key="7">
    <source>
        <dbReference type="Proteomes" id="UP000032568"/>
    </source>
</evidence>
<proteinExistence type="inferred from homology"/>
<dbReference type="CDD" id="cd00383">
    <property type="entry name" value="trans_reg_C"/>
    <property type="match status" value="1"/>
</dbReference>
<dbReference type="InterPro" id="IPR001867">
    <property type="entry name" value="OmpR/PhoB-type_DNA-bd"/>
</dbReference>
<dbReference type="InterPro" id="IPR011042">
    <property type="entry name" value="6-blade_b-propeller_TolB-like"/>
</dbReference>